<gene>
    <name evidence="3" type="ORF">A2848_01070</name>
</gene>
<protein>
    <submittedName>
        <fullName evidence="3">Uncharacterized protein</fullName>
    </submittedName>
</protein>
<organism evidence="3 4">
    <name type="scientific">Candidatus Magasanikbacteria bacterium RIFCSPHIGHO2_01_FULL_50_8</name>
    <dbReference type="NCBI Taxonomy" id="1798674"/>
    <lineage>
        <taxon>Bacteria</taxon>
        <taxon>Candidatus Magasanikiibacteriota</taxon>
    </lineage>
</organism>
<evidence type="ECO:0000256" key="2">
    <source>
        <dbReference type="SAM" id="SignalP"/>
    </source>
</evidence>
<evidence type="ECO:0000313" key="4">
    <source>
        <dbReference type="Proteomes" id="UP000176329"/>
    </source>
</evidence>
<proteinExistence type="predicted"/>
<evidence type="ECO:0000313" key="3">
    <source>
        <dbReference type="EMBL" id="OGH62289.1"/>
    </source>
</evidence>
<feature type="transmembrane region" description="Helical" evidence="1">
    <location>
        <begin position="52"/>
        <end position="77"/>
    </location>
</feature>
<keyword evidence="2" id="KW-0732">Signal</keyword>
<feature type="signal peptide" evidence="2">
    <location>
        <begin position="1"/>
        <end position="28"/>
    </location>
</feature>
<keyword evidence="1" id="KW-0472">Membrane</keyword>
<keyword evidence="1" id="KW-1133">Transmembrane helix</keyword>
<sequence>MKRQKIQVTILALVLTCGFFGAAATVDAQQTGTGAVALINPLQNSVNSEAPVQSLSAIFINALFGVAGSVALAMFVWGGMLWLTSAGNEKQVDQGKQIIKWTTLGIILMFAAYTLVSFLFSNLGNAPVATTAPGAGGAAGGGTAAGGAAQTTSFCCVDYNNNTVATVTSKGACSGAKKEFVADSCDKIKFCPASPVHGYEACTPYPVASQCLAGGSGYKSLNDCLTVEKGKPSAGGVKP</sequence>
<name>A0A1F6LSD4_9BACT</name>
<dbReference type="EMBL" id="MFPV01000013">
    <property type="protein sequence ID" value="OGH62289.1"/>
    <property type="molecule type" value="Genomic_DNA"/>
</dbReference>
<reference evidence="3 4" key="1">
    <citation type="journal article" date="2016" name="Nat. Commun.">
        <title>Thousands of microbial genomes shed light on interconnected biogeochemical processes in an aquifer system.</title>
        <authorList>
            <person name="Anantharaman K."/>
            <person name="Brown C.T."/>
            <person name="Hug L.A."/>
            <person name="Sharon I."/>
            <person name="Castelle C.J."/>
            <person name="Probst A.J."/>
            <person name="Thomas B.C."/>
            <person name="Singh A."/>
            <person name="Wilkins M.J."/>
            <person name="Karaoz U."/>
            <person name="Brodie E.L."/>
            <person name="Williams K.H."/>
            <person name="Hubbard S.S."/>
            <person name="Banfield J.F."/>
        </authorList>
    </citation>
    <scope>NUCLEOTIDE SEQUENCE [LARGE SCALE GENOMIC DNA]</scope>
</reference>
<feature type="chain" id="PRO_5009525450" evidence="2">
    <location>
        <begin position="29"/>
        <end position="239"/>
    </location>
</feature>
<accession>A0A1F6LSD4</accession>
<dbReference type="Pfam" id="PF18895">
    <property type="entry name" value="T4SS_pilin"/>
    <property type="match status" value="1"/>
</dbReference>
<dbReference type="Proteomes" id="UP000176329">
    <property type="component" value="Unassembled WGS sequence"/>
</dbReference>
<dbReference type="InterPro" id="IPR043993">
    <property type="entry name" value="T4SS_pilin"/>
</dbReference>
<comment type="caution">
    <text evidence="3">The sequence shown here is derived from an EMBL/GenBank/DDBJ whole genome shotgun (WGS) entry which is preliminary data.</text>
</comment>
<evidence type="ECO:0000256" key="1">
    <source>
        <dbReference type="SAM" id="Phobius"/>
    </source>
</evidence>
<keyword evidence="1" id="KW-0812">Transmembrane</keyword>
<feature type="transmembrane region" description="Helical" evidence="1">
    <location>
        <begin position="98"/>
        <end position="120"/>
    </location>
</feature>
<dbReference type="AlphaFoldDB" id="A0A1F6LSD4"/>